<accession>X0VZX7</accession>
<comment type="caution">
    <text evidence="1">The sequence shown here is derived from an EMBL/GenBank/DDBJ whole genome shotgun (WGS) entry which is preliminary data.</text>
</comment>
<reference evidence="1" key="1">
    <citation type="journal article" date="2014" name="Front. Microbiol.">
        <title>High frequency of phylogenetically diverse reductive dehalogenase-homologous genes in deep subseafloor sedimentary metagenomes.</title>
        <authorList>
            <person name="Kawai M."/>
            <person name="Futagami T."/>
            <person name="Toyoda A."/>
            <person name="Takaki Y."/>
            <person name="Nishi S."/>
            <person name="Hori S."/>
            <person name="Arai W."/>
            <person name="Tsubouchi T."/>
            <person name="Morono Y."/>
            <person name="Uchiyama I."/>
            <person name="Ito T."/>
            <person name="Fujiyama A."/>
            <person name="Inagaki F."/>
            <person name="Takami H."/>
        </authorList>
    </citation>
    <scope>NUCLEOTIDE SEQUENCE</scope>
    <source>
        <strain evidence="1">Expedition CK06-06</strain>
    </source>
</reference>
<dbReference type="EMBL" id="BARS01031941">
    <property type="protein sequence ID" value="GAG23855.1"/>
    <property type="molecule type" value="Genomic_DNA"/>
</dbReference>
<sequence length="33" mass="3914">MFPMDLVSTQAWFQKKLPHKPSATKAYYVNDRN</sequence>
<organism evidence="1">
    <name type="scientific">marine sediment metagenome</name>
    <dbReference type="NCBI Taxonomy" id="412755"/>
    <lineage>
        <taxon>unclassified sequences</taxon>
        <taxon>metagenomes</taxon>
        <taxon>ecological metagenomes</taxon>
    </lineage>
</organism>
<gene>
    <name evidence="1" type="ORF">S01H1_49638</name>
</gene>
<feature type="non-terminal residue" evidence="1">
    <location>
        <position position="33"/>
    </location>
</feature>
<proteinExistence type="predicted"/>
<name>X0VZX7_9ZZZZ</name>
<protein>
    <submittedName>
        <fullName evidence="1">Uncharacterized protein</fullName>
    </submittedName>
</protein>
<evidence type="ECO:0000313" key="1">
    <source>
        <dbReference type="EMBL" id="GAG23855.1"/>
    </source>
</evidence>
<dbReference type="AlphaFoldDB" id="X0VZX7"/>